<reference evidence="2" key="1">
    <citation type="submission" date="2022-11" db="UniProtKB">
        <authorList>
            <consortium name="WormBaseParasite"/>
        </authorList>
    </citation>
    <scope>IDENTIFICATION</scope>
</reference>
<dbReference type="WBParaSite" id="ES5_v2.g18817.t1">
    <property type="protein sequence ID" value="ES5_v2.g18817.t1"/>
    <property type="gene ID" value="ES5_v2.g18817"/>
</dbReference>
<evidence type="ECO:0000313" key="2">
    <source>
        <dbReference type="WBParaSite" id="ES5_v2.g18817.t1"/>
    </source>
</evidence>
<name>A0AC34FNI1_9BILA</name>
<protein>
    <submittedName>
        <fullName evidence="2">Major facilitator superfamily (MFS) profile domain-containing protein</fullName>
    </submittedName>
</protein>
<organism evidence="1 2">
    <name type="scientific">Panagrolaimus sp. ES5</name>
    <dbReference type="NCBI Taxonomy" id="591445"/>
    <lineage>
        <taxon>Eukaryota</taxon>
        <taxon>Metazoa</taxon>
        <taxon>Ecdysozoa</taxon>
        <taxon>Nematoda</taxon>
        <taxon>Chromadorea</taxon>
        <taxon>Rhabditida</taxon>
        <taxon>Tylenchina</taxon>
        <taxon>Panagrolaimomorpha</taxon>
        <taxon>Panagrolaimoidea</taxon>
        <taxon>Panagrolaimidae</taxon>
        <taxon>Panagrolaimus</taxon>
    </lineage>
</organism>
<accession>A0AC34FNI1</accession>
<proteinExistence type="predicted"/>
<evidence type="ECO:0000313" key="1">
    <source>
        <dbReference type="Proteomes" id="UP000887579"/>
    </source>
</evidence>
<dbReference type="Proteomes" id="UP000887579">
    <property type="component" value="Unplaced"/>
</dbReference>
<sequence length="145" mass="15922">MLGLFCATSMRVNLGMAVVCMVNQTAFQRPHDINYSNNFTNEKYTDDHRKCLQPQSSLEAIAEGYDGTLLWSPQQIALLLSATFYGGLLTIWWSGYLADRFGPKMVLLAGVADCVVVALLTPMLANASFYAIFVARLVMGLGEVS</sequence>